<evidence type="ECO:0000313" key="3">
    <source>
        <dbReference type="Proteomes" id="UP000220639"/>
    </source>
</evidence>
<protein>
    <submittedName>
        <fullName evidence="2">Uncharacterized protein</fullName>
    </submittedName>
</protein>
<dbReference type="EMBL" id="FZTC01000001">
    <property type="protein sequence ID" value="SNU32469.1"/>
    <property type="molecule type" value="Genomic_DNA"/>
</dbReference>
<reference evidence="3" key="1">
    <citation type="submission" date="2017-08" db="EMBL/GenBank/DDBJ databases">
        <authorList>
            <person name="Brisse S."/>
        </authorList>
    </citation>
    <scope>NUCLEOTIDE SEQUENCE [LARGE SCALE GENOMIC DNA]</scope>
    <source>
        <strain evidence="3">06D021</strain>
    </source>
</reference>
<keyword evidence="1" id="KW-1133">Transmembrane helix</keyword>
<feature type="transmembrane region" description="Helical" evidence="1">
    <location>
        <begin position="6"/>
        <end position="26"/>
    </location>
</feature>
<name>A0A285AUV4_9ENTR</name>
<evidence type="ECO:0000256" key="1">
    <source>
        <dbReference type="SAM" id="Phobius"/>
    </source>
</evidence>
<accession>A0A285AUV4</accession>
<dbReference type="AlphaFoldDB" id="A0A285AUV4"/>
<sequence>MLCGWGKSRMFMVALIIVMVHLNWGYHARESINPTMREVTQRLRHLTYWLILIIKTCSRAR</sequence>
<gene>
    <name evidence="2" type="ORF">KOSB73_10091</name>
</gene>
<keyword evidence="1" id="KW-0812">Transmembrane</keyword>
<proteinExistence type="predicted"/>
<keyword evidence="1" id="KW-0472">Membrane</keyword>
<evidence type="ECO:0000313" key="2">
    <source>
        <dbReference type="EMBL" id="SNU32469.1"/>
    </source>
</evidence>
<dbReference type="Proteomes" id="UP000220639">
    <property type="component" value="Unassembled WGS sequence"/>
</dbReference>
<organism evidence="2 3">
    <name type="scientific">Klebsiella grimontii</name>
    <dbReference type="NCBI Taxonomy" id="2058152"/>
    <lineage>
        <taxon>Bacteria</taxon>
        <taxon>Pseudomonadati</taxon>
        <taxon>Pseudomonadota</taxon>
        <taxon>Gammaproteobacteria</taxon>
        <taxon>Enterobacterales</taxon>
        <taxon>Enterobacteriaceae</taxon>
        <taxon>Klebsiella/Raoultella group</taxon>
        <taxon>Klebsiella</taxon>
    </lineage>
</organism>